<protein>
    <recommendedName>
        <fullName evidence="1">Peptide N-acetyl-beta-D-glucosaminyl asparaginase amidase A N-terminal domain-containing protein</fullName>
    </recommendedName>
</protein>
<evidence type="ECO:0000313" key="3">
    <source>
        <dbReference type="Proteomes" id="UP000245768"/>
    </source>
</evidence>
<feature type="domain" description="Peptide N-acetyl-beta-D-glucosaminyl asparaginase amidase A N-terminal" evidence="1">
    <location>
        <begin position="13"/>
        <end position="351"/>
    </location>
</feature>
<feature type="non-terminal residue" evidence="2">
    <location>
        <position position="1"/>
    </location>
</feature>
<accession>A0A316YHK9</accession>
<dbReference type="RefSeq" id="XP_025374791.1">
    <property type="nucleotide sequence ID" value="XM_025518509.1"/>
</dbReference>
<organism evidence="2 3">
    <name type="scientific">Acaromyces ingoldii</name>
    <dbReference type="NCBI Taxonomy" id="215250"/>
    <lineage>
        <taxon>Eukaryota</taxon>
        <taxon>Fungi</taxon>
        <taxon>Dikarya</taxon>
        <taxon>Basidiomycota</taxon>
        <taxon>Ustilaginomycotina</taxon>
        <taxon>Exobasidiomycetes</taxon>
        <taxon>Exobasidiales</taxon>
        <taxon>Cryptobasidiaceae</taxon>
        <taxon>Acaromyces</taxon>
    </lineage>
</organism>
<feature type="non-terminal residue" evidence="2">
    <location>
        <position position="429"/>
    </location>
</feature>
<dbReference type="EMBL" id="KZ819640">
    <property type="protein sequence ID" value="PWN87593.1"/>
    <property type="molecule type" value="Genomic_DNA"/>
</dbReference>
<evidence type="ECO:0000313" key="2">
    <source>
        <dbReference type="EMBL" id="PWN87593.1"/>
    </source>
</evidence>
<dbReference type="OrthoDB" id="1612078at2759"/>
<dbReference type="InterPro" id="IPR056948">
    <property type="entry name" value="PNGaseA_N"/>
</dbReference>
<gene>
    <name evidence="2" type="ORF">FA10DRAFT_216948</name>
</gene>
<evidence type="ECO:0000259" key="1">
    <source>
        <dbReference type="Pfam" id="PF12222"/>
    </source>
</evidence>
<proteinExistence type="predicted"/>
<dbReference type="InParanoid" id="A0A316YHK9"/>
<dbReference type="PANTHER" id="PTHR31104">
    <property type="entry name" value="PEPTIDE-N4-(N-ACETYL-BETA-GLUCOSAMINYL)ASPARAGINE AMIDASE A PROTEIN"/>
    <property type="match status" value="1"/>
</dbReference>
<sequence length="429" mass="47508">NYEINVPTRVLPEKEGFRSCTVKLLEHTFVNSYGHPYIGKYSPSLLDDPVCKDPTEWQFIELTVEGSVSGRQFDRLGSIQLDGIEVLRTDNPEPSTNITQWKFSKEMNRYYDVFRKDRNLVFDFPNIVNDVYTGSLAMTVSFTAYVADIPSPRRKLSEASAIVLPLSKQNQTDNSFFALGGDGTTPADDGITKLRFPPNARSALVEIYASGTATDEFWYSNIPDKIYNQVGGDAASLFYPRGPYREIQVLIDGRLAGFAMPFPVVFTGGINPLLWRPSVAFGAFDQPTYLVDITPFLGQLTDDAEHEIQLKVVSAEESQEIDASWFVSGNVQVFLDKSDTRTTGRITSYNAPTAGNFSTAGYVKGNVSEDGTLRAEVRLDSPRRLSIEAELKTGSSEEDIAVSWSQSADFYSITTQQGPSSTTDQEAKG</sequence>
<keyword evidence="3" id="KW-1185">Reference proteome</keyword>
<dbReference type="InterPro" id="IPR021102">
    <property type="entry name" value="PNGase_A"/>
</dbReference>
<dbReference type="Proteomes" id="UP000245768">
    <property type="component" value="Unassembled WGS sequence"/>
</dbReference>
<dbReference type="GeneID" id="37040425"/>
<dbReference type="AlphaFoldDB" id="A0A316YHK9"/>
<dbReference type="Pfam" id="PF12222">
    <property type="entry name" value="PNGaseA"/>
    <property type="match status" value="1"/>
</dbReference>
<reference evidence="2 3" key="1">
    <citation type="journal article" date="2018" name="Mol. Biol. Evol.">
        <title>Broad Genomic Sampling Reveals a Smut Pathogenic Ancestry of the Fungal Clade Ustilaginomycotina.</title>
        <authorList>
            <person name="Kijpornyongpan T."/>
            <person name="Mondo S.J."/>
            <person name="Barry K."/>
            <person name="Sandor L."/>
            <person name="Lee J."/>
            <person name="Lipzen A."/>
            <person name="Pangilinan J."/>
            <person name="LaButti K."/>
            <person name="Hainaut M."/>
            <person name="Henrissat B."/>
            <person name="Grigoriev I.V."/>
            <person name="Spatafora J.W."/>
            <person name="Aime M.C."/>
        </authorList>
    </citation>
    <scope>NUCLEOTIDE SEQUENCE [LARGE SCALE GENOMIC DNA]</scope>
    <source>
        <strain evidence="2 3">MCA 4198</strain>
    </source>
</reference>
<name>A0A316YHK9_9BASI</name>
<dbReference type="STRING" id="215250.A0A316YHK9"/>